<evidence type="ECO:0000259" key="1">
    <source>
        <dbReference type="Pfam" id="PF12904"/>
    </source>
</evidence>
<dbReference type="AlphaFoldDB" id="A0A1C1A3L4"/>
<organism evidence="3 4">
    <name type="scientific">Paenibacillus pectinilyticus</name>
    <dbReference type="NCBI Taxonomy" id="512399"/>
    <lineage>
        <taxon>Bacteria</taxon>
        <taxon>Bacillati</taxon>
        <taxon>Bacillota</taxon>
        <taxon>Bacilli</taxon>
        <taxon>Bacillales</taxon>
        <taxon>Paenibacillaceae</taxon>
        <taxon>Paenibacillus</taxon>
    </lineage>
</organism>
<gene>
    <name evidence="3" type="ORF">A8709_13600</name>
</gene>
<dbReference type="PANTHER" id="PTHR37836">
    <property type="entry name" value="LMO1036 PROTEIN"/>
    <property type="match status" value="1"/>
</dbReference>
<sequence length="439" mass="50751">MERLVVRHTRRDLAEIGGKPFFWMGDTAWELFQRLTLEEVEYYFRRRSEQGFNVIQAVLLAEMDGLRAGNVYGEIPLHNLDSDSPNEAYFRHIDHVIALAEQYGLYMAILPCWGDKLMEPGVGPRIFDPGYQDQGVESAKAKAFRYGKYVGERYRDRPNLIWVLGGDRDYTEQNDPQSHLKDVIRAMSSGLAAGDNRTHLQTYHVCRSSSLYFPNEDWLDFNMTGSYHFAVDLLDSYMFTDRDYKLEPVKPTLDAEPRYENHPINWEPVNGVFEAYDSRQAAYWSVFAGACGHTYGCHDVWQFHSERFEGVWYPTLHWKDALELPGASQMGWLRSLMERGQMGSWVPDQAILVDPLEGGDHTCVLRGSEETLIYSPKGREFTIQLNKLPAQIHHLCWFDPRHGTYTPVKVWKQAYAEKMTFQPPTSGRGCDWILVLTYS</sequence>
<evidence type="ECO:0000259" key="2">
    <source>
        <dbReference type="Pfam" id="PF13204"/>
    </source>
</evidence>
<proteinExistence type="predicted"/>
<dbReference type="Pfam" id="PF12904">
    <property type="entry name" value="Collagen_bind_2"/>
    <property type="match status" value="1"/>
</dbReference>
<dbReference type="STRING" id="512399.A8709_13600"/>
<dbReference type="RefSeq" id="WP_065852048.1">
    <property type="nucleotide sequence ID" value="NZ_LYPC01000014.1"/>
</dbReference>
<dbReference type="SUPFAM" id="SSF51445">
    <property type="entry name" value="(Trans)glycosidases"/>
    <property type="match status" value="1"/>
</dbReference>
<dbReference type="InterPro" id="IPR024749">
    <property type="entry name" value="Collagen-bd_put"/>
</dbReference>
<dbReference type="InterPro" id="IPR025277">
    <property type="entry name" value="Apiosidase-like_cat_dom"/>
</dbReference>
<evidence type="ECO:0008006" key="5">
    <source>
        <dbReference type="Google" id="ProtNLM"/>
    </source>
</evidence>
<dbReference type="Gene3D" id="3.20.20.80">
    <property type="entry name" value="Glycosidases"/>
    <property type="match status" value="1"/>
</dbReference>
<dbReference type="Pfam" id="PF13204">
    <property type="entry name" value="Apiosidase"/>
    <property type="match status" value="1"/>
</dbReference>
<accession>A0A1C1A3L4</accession>
<dbReference type="PANTHER" id="PTHR37836:SF3">
    <property type="entry name" value="ENDOGLUCANASE"/>
    <property type="match status" value="1"/>
</dbReference>
<feature type="domain" description="Putative collagen-binding" evidence="1">
    <location>
        <begin position="346"/>
        <end position="436"/>
    </location>
</feature>
<comment type="caution">
    <text evidence="3">The sequence shown here is derived from an EMBL/GenBank/DDBJ whole genome shotgun (WGS) entry which is preliminary data.</text>
</comment>
<evidence type="ECO:0000313" key="4">
    <source>
        <dbReference type="Proteomes" id="UP000093309"/>
    </source>
</evidence>
<evidence type="ECO:0000313" key="3">
    <source>
        <dbReference type="EMBL" id="OCT15138.1"/>
    </source>
</evidence>
<name>A0A1C1A3L4_9BACL</name>
<protein>
    <recommendedName>
        <fullName evidence="5">DUF4038 domain-containing protein</fullName>
    </recommendedName>
</protein>
<dbReference type="EMBL" id="LYPC01000014">
    <property type="protein sequence ID" value="OCT15138.1"/>
    <property type="molecule type" value="Genomic_DNA"/>
</dbReference>
<dbReference type="Proteomes" id="UP000093309">
    <property type="component" value="Unassembled WGS sequence"/>
</dbReference>
<dbReference type="InterPro" id="IPR017853">
    <property type="entry name" value="GH"/>
</dbReference>
<dbReference type="OrthoDB" id="59486at2"/>
<keyword evidence="4" id="KW-1185">Reference proteome</keyword>
<reference evidence="4" key="1">
    <citation type="submission" date="2016-05" db="EMBL/GenBank/DDBJ databases">
        <title>Paenibacillus oryzae. sp. nov., isolated from the rice root.</title>
        <authorList>
            <person name="Zhang J."/>
            <person name="Zhang X."/>
        </authorList>
    </citation>
    <scope>NUCLEOTIDE SEQUENCE [LARGE SCALE GENOMIC DNA]</scope>
    <source>
        <strain evidence="4">KCTC13222</strain>
    </source>
</reference>
<feature type="domain" description="Apiosidase-like catalytic" evidence="2">
    <location>
        <begin position="9"/>
        <end position="339"/>
    </location>
</feature>